<evidence type="ECO:0000313" key="20">
    <source>
        <dbReference type="Proteomes" id="UP000001935"/>
    </source>
</evidence>
<dbReference type="STRING" id="290397.Adeh_0141"/>
<comment type="subunit">
    <text evidence="3 16">Monomer.</text>
</comment>
<dbReference type="FunFam" id="3.40.1170.60:FF:000001">
    <property type="entry name" value="DNA polymerase IV"/>
    <property type="match status" value="1"/>
</dbReference>
<keyword evidence="14 16" id="KW-0234">DNA repair</keyword>
<evidence type="ECO:0000256" key="15">
    <source>
        <dbReference type="ARBA" id="ARBA00049244"/>
    </source>
</evidence>
<dbReference type="Pfam" id="PF00817">
    <property type="entry name" value="IMS"/>
    <property type="match status" value="1"/>
</dbReference>
<dbReference type="GO" id="GO:0009432">
    <property type="term" value="P:SOS response"/>
    <property type="evidence" value="ECO:0007669"/>
    <property type="project" value="TreeGrafter"/>
</dbReference>
<proteinExistence type="inferred from homology"/>
<comment type="similarity">
    <text evidence="2 16">Belongs to the DNA polymerase type-Y family.</text>
</comment>
<keyword evidence="13 16" id="KW-0238">DNA-binding</keyword>
<dbReference type="GO" id="GO:0003684">
    <property type="term" value="F:damaged DNA binding"/>
    <property type="evidence" value="ECO:0007669"/>
    <property type="project" value="InterPro"/>
</dbReference>
<evidence type="ECO:0000256" key="11">
    <source>
        <dbReference type="ARBA" id="ARBA00022842"/>
    </source>
</evidence>
<keyword evidence="10 16" id="KW-0227">DNA damage</keyword>
<evidence type="ECO:0000256" key="7">
    <source>
        <dbReference type="ARBA" id="ARBA00022695"/>
    </source>
</evidence>
<comment type="cofactor">
    <cofactor evidence="16">
        <name>Mg(2+)</name>
        <dbReference type="ChEBI" id="CHEBI:18420"/>
    </cofactor>
    <text evidence="16">Binds 2 magnesium ions per subunit.</text>
</comment>
<name>Q2IM85_ANADE</name>
<dbReference type="Pfam" id="PF11799">
    <property type="entry name" value="IMS_C"/>
    <property type="match status" value="1"/>
</dbReference>
<dbReference type="AlphaFoldDB" id="Q2IM85"/>
<dbReference type="PANTHER" id="PTHR11076">
    <property type="entry name" value="DNA REPAIR POLYMERASE UMUC / TRANSFERASE FAMILY MEMBER"/>
    <property type="match status" value="1"/>
</dbReference>
<dbReference type="Gene3D" id="3.40.1170.60">
    <property type="match status" value="1"/>
</dbReference>
<evidence type="ECO:0000256" key="9">
    <source>
        <dbReference type="ARBA" id="ARBA00022723"/>
    </source>
</evidence>
<feature type="domain" description="UmuC" evidence="18">
    <location>
        <begin position="13"/>
        <end position="193"/>
    </location>
</feature>
<keyword evidence="8 16" id="KW-0235">DNA replication</keyword>
<comment type="subcellular location">
    <subcellularLocation>
        <location evidence="1 16">Cytoplasm</location>
    </subcellularLocation>
</comment>
<keyword evidence="9 16" id="KW-0479">Metal-binding</keyword>
<dbReference type="InterPro" id="IPR001126">
    <property type="entry name" value="UmuC"/>
</dbReference>
<dbReference type="InterPro" id="IPR022880">
    <property type="entry name" value="DNApol_IV"/>
</dbReference>
<accession>Q2IM85</accession>
<dbReference type="EC" id="2.7.7.7" evidence="16"/>
<protein>
    <recommendedName>
        <fullName evidence="16">DNA polymerase IV</fullName>
        <shortName evidence="16">Pol IV</shortName>
        <ecNumber evidence="16">2.7.7.7</ecNumber>
    </recommendedName>
</protein>
<dbReference type="Gene3D" id="3.30.1490.100">
    <property type="entry name" value="DNA polymerase, Y-family, little finger domain"/>
    <property type="match status" value="1"/>
</dbReference>
<evidence type="ECO:0000256" key="6">
    <source>
        <dbReference type="ARBA" id="ARBA00022679"/>
    </source>
</evidence>
<reference evidence="19 20" key="1">
    <citation type="submission" date="2006-01" db="EMBL/GenBank/DDBJ databases">
        <title>Complete sequence of Anaeromyxobacter dehalogenans 2CP-C.</title>
        <authorList>
            <consortium name="US DOE Joint Genome Institute"/>
            <person name="Copeland A."/>
            <person name="Lucas S."/>
            <person name="Lapidus A."/>
            <person name="Barry K."/>
            <person name="Detter J.C."/>
            <person name="Glavina T."/>
            <person name="Hammon N."/>
            <person name="Israni S."/>
            <person name="Pitluck S."/>
            <person name="Brettin T."/>
            <person name="Bruce D."/>
            <person name="Han C."/>
            <person name="Tapia R."/>
            <person name="Gilna P."/>
            <person name="Kiss H."/>
            <person name="Schmutz J."/>
            <person name="Larimer F."/>
            <person name="Land M."/>
            <person name="Kyrpides N."/>
            <person name="Anderson I."/>
            <person name="Sanford R.A."/>
            <person name="Ritalahti K.M."/>
            <person name="Thomas H.S."/>
            <person name="Kirby J.R."/>
            <person name="Zhulin I.B."/>
            <person name="Loeffler F.E."/>
            <person name="Richardson P."/>
        </authorList>
    </citation>
    <scope>NUCLEOTIDE SEQUENCE [LARGE SCALE GENOMIC DNA]</scope>
    <source>
        <strain evidence="19 20">2CP-C</strain>
    </source>
</reference>
<dbReference type="InterPro" id="IPR036775">
    <property type="entry name" value="DNA_pol_Y-fam_lit_finger_sf"/>
</dbReference>
<keyword evidence="12 16" id="KW-0239">DNA-directed DNA polymerase</keyword>
<dbReference type="GO" id="GO:0006261">
    <property type="term" value="P:DNA-templated DNA replication"/>
    <property type="evidence" value="ECO:0007669"/>
    <property type="project" value="UniProtKB-UniRule"/>
</dbReference>
<feature type="site" description="Substrate discrimination" evidence="16">
    <location>
        <position position="22"/>
    </location>
</feature>
<dbReference type="NCBIfam" id="NF003015">
    <property type="entry name" value="PRK03858.1"/>
    <property type="match status" value="1"/>
</dbReference>
<dbReference type="FunFam" id="3.30.1490.100:FF:000004">
    <property type="entry name" value="DNA polymerase IV"/>
    <property type="match status" value="1"/>
</dbReference>
<dbReference type="Pfam" id="PF11798">
    <property type="entry name" value="IMS_HHH"/>
    <property type="match status" value="1"/>
</dbReference>
<evidence type="ECO:0000256" key="13">
    <source>
        <dbReference type="ARBA" id="ARBA00023125"/>
    </source>
</evidence>
<dbReference type="OrthoDB" id="9808813at2"/>
<dbReference type="PROSITE" id="PS50173">
    <property type="entry name" value="UMUC"/>
    <property type="match status" value="1"/>
</dbReference>
<dbReference type="GO" id="GO:0003887">
    <property type="term" value="F:DNA-directed DNA polymerase activity"/>
    <property type="evidence" value="ECO:0007669"/>
    <property type="project" value="UniProtKB-UniRule"/>
</dbReference>
<feature type="active site" evidence="16">
    <location>
        <position position="112"/>
    </location>
</feature>
<dbReference type="SUPFAM" id="SSF56672">
    <property type="entry name" value="DNA/RNA polymerases"/>
    <property type="match status" value="1"/>
</dbReference>
<keyword evidence="11 16" id="KW-0460">Magnesium</keyword>
<dbReference type="NCBIfam" id="NF002677">
    <property type="entry name" value="PRK02406.1"/>
    <property type="match status" value="1"/>
</dbReference>
<dbReference type="PANTHER" id="PTHR11076:SF33">
    <property type="entry name" value="DNA POLYMERASE KAPPA"/>
    <property type="match status" value="1"/>
</dbReference>
<dbReference type="eggNOG" id="COG0389">
    <property type="taxonomic scope" value="Bacteria"/>
</dbReference>
<dbReference type="EMBL" id="CP000251">
    <property type="protein sequence ID" value="ABC79918.1"/>
    <property type="molecule type" value="Genomic_DNA"/>
</dbReference>
<dbReference type="InterPro" id="IPR043502">
    <property type="entry name" value="DNA/RNA_pol_sf"/>
</dbReference>
<evidence type="ECO:0000256" key="17">
    <source>
        <dbReference type="SAM" id="MobiDB-lite"/>
    </source>
</evidence>
<evidence type="ECO:0000256" key="10">
    <source>
        <dbReference type="ARBA" id="ARBA00022763"/>
    </source>
</evidence>
<comment type="catalytic activity">
    <reaction evidence="15 16">
        <text>DNA(n) + a 2'-deoxyribonucleoside 5'-triphosphate = DNA(n+1) + diphosphate</text>
        <dbReference type="Rhea" id="RHEA:22508"/>
        <dbReference type="Rhea" id="RHEA-COMP:17339"/>
        <dbReference type="Rhea" id="RHEA-COMP:17340"/>
        <dbReference type="ChEBI" id="CHEBI:33019"/>
        <dbReference type="ChEBI" id="CHEBI:61560"/>
        <dbReference type="ChEBI" id="CHEBI:173112"/>
        <dbReference type="EC" id="2.7.7.7"/>
    </reaction>
</comment>
<evidence type="ECO:0000259" key="18">
    <source>
        <dbReference type="PROSITE" id="PS50173"/>
    </source>
</evidence>
<evidence type="ECO:0000313" key="19">
    <source>
        <dbReference type="EMBL" id="ABC79918.1"/>
    </source>
</evidence>
<keyword evidence="5 16" id="KW-0963">Cytoplasm</keyword>
<evidence type="ECO:0000256" key="12">
    <source>
        <dbReference type="ARBA" id="ARBA00022932"/>
    </source>
</evidence>
<sequence>MYRRPMTPGPRTILHLDLDAFYASVEQLDHPELRGRPVIVGGTGNRGVVCAASYEARRFGVRSALPTARARRLCPDGVFLPPRFGRYSELSRRVFDVYRRYTPLVEPLSLDEAFLDVTASRALHGGGPDIARAIKAAVRGECGLAVSAGVADVKMAAKIATDLGKPDGLVVVPPGGVAAFLAPLPVGRLWGVGEVTEAALRRIGVATIGDLARMPESALAAALGPTHARGLRALACGEDPREVVPDEEAKSVGAEDTFDQDLLGRPALERELLAQAGTVARRLRAAGLAGHVVTLKVKYADFTLVTRRVTLERATDDDRAIFDAACAQLARVDLRRPVRLTGISVSGFAGDEERGQLGLFGGAPAPPPPEASRRKALNAALDALAGRFGEGAVTRADLAGRPPRRRHGDPEDGGDPEG</sequence>
<evidence type="ECO:0000256" key="4">
    <source>
        <dbReference type="ARBA" id="ARBA00022457"/>
    </source>
</evidence>
<evidence type="ECO:0000256" key="5">
    <source>
        <dbReference type="ARBA" id="ARBA00022490"/>
    </source>
</evidence>
<dbReference type="HOGENOM" id="CLU_012348_1_0_7"/>
<dbReference type="GO" id="GO:0005829">
    <property type="term" value="C:cytosol"/>
    <property type="evidence" value="ECO:0007669"/>
    <property type="project" value="TreeGrafter"/>
</dbReference>
<dbReference type="InterPro" id="IPR017961">
    <property type="entry name" value="DNA_pol_Y-fam_little_finger"/>
</dbReference>
<dbReference type="NCBIfam" id="NF002882">
    <property type="entry name" value="PRK03348.1"/>
    <property type="match status" value="1"/>
</dbReference>
<feature type="region of interest" description="Disordered" evidence="17">
    <location>
        <begin position="392"/>
        <end position="418"/>
    </location>
</feature>
<dbReference type="SUPFAM" id="SSF100879">
    <property type="entry name" value="Lesion bypass DNA polymerase (Y-family), little finger domain"/>
    <property type="match status" value="1"/>
</dbReference>
<evidence type="ECO:0000256" key="14">
    <source>
        <dbReference type="ARBA" id="ARBA00023204"/>
    </source>
</evidence>
<evidence type="ECO:0000256" key="1">
    <source>
        <dbReference type="ARBA" id="ARBA00004496"/>
    </source>
</evidence>
<dbReference type="HAMAP" id="MF_01113">
    <property type="entry name" value="DNApol_IV"/>
    <property type="match status" value="1"/>
</dbReference>
<evidence type="ECO:0000256" key="2">
    <source>
        <dbReference type="ARBA" id="ARBA00010945"/>
    </source>
</evidence>
<evidence type="ECO:0000256" key="3">
    <source>
        <dbReference type="ARBA" id="ARBA00011245"/>
    </source>
</evidence>
<dbReference type="KEGG" id="ade:Adeh_0141"/>
<dbReference type="Gene3D" id="1.10.150.20">
    <property type="entry name" value="5' to 3' exonuclease, C-terminal subdomain"/>
    <property type="match status" value="1"/>
</dbReference>
<dbReference type="GO" id="GO:0000287">
    <property type="term" value="F:magnesium ion binding"/>
    <property type="evidence" value="ECO:0007669"/>
    <property type="project" value="UniProtKB-UniRule"/>
</dbReference>
<keyword evidence="7 16" id="KW-0548">Nucleotidyltransferase</keyword>
<feature type="binding site" evidence="16">
    <location>
        <position position="111"/>
    </location>
    <ligand>
        <name>Mg(2+)</name>
        <dbReference type="ChEBI" id="CHEBI:18420"/>
    </ligand>
</feature>
<organism evidence="19 20">
    <name type="scientific">Anaeromyxobacter dehalogenans (strain 2CP-C)</name>
    <dbReference type="NCBI Taxonomy" id="290397"/>
    <lineage>
        <taxon>Bacteria</taxon>
        <taxon>Pseudomonadati</taxon>
        <taxon>Myxococcota</taxon>
        <taxon>Myxococcia</taxon>
        <taxon>Myxococcales</taxon>
        <taxon>Cystobacterineae</taxon>
        <taxon>Anaeromyxobacteraceae</taxon>
        <taxon>Anaeromyxobacter</taxon>
    </lineage>
</organism>
<keyword evidence="6 16" id="KW-0808">Transferase</keyword>
<dbReference type="Proteomes" id="UP000001935">
    <property type="component" value="Chromosome"/>
</dbReference>
<dbReference type="InterPro" id="IPR024728">
    <property type="entry name" value="PolY_HhH_motif"/>
</dbReference>
<gene>
    <name evidence="16" type="primary">dinB</name>
    <name evidence="19" type="ordered locus">Adeh_0141</name>
</gene>
<keyword evidence="4 16" id="KW-0515">Mutator protein</keyword>
<dbReference type="InterPro" id="IPR043128">
    <property type="entry name" value="Rev_trsase/Diguanyl_cyclase"/>
</dbReference>
<dbReference type="CDD" id="cd03586">
    <property type="entry name" value="PolY_Pol_IV_kappa"/>
    <property type="match status" value="1"/>
</dbReference>
<dbReference type="Gene3D" id="3.30.70.270">
    <property type="match status" value="1"/>
</dbReference>
<dbReference type="InterPro" id="IPR050116">
    <property type="entry name" value="DNA_polymerase-Y"/>
</dbReference>
<comment type="function">
    <text evidence="16">Poorly processive, error-prone DNA polymerase involved in untargeted mutagenesis. Copies undamaged DNA at stalled replication forks, which arise in vivo from mismatched or misaligned primer ends. These misaligned primers can be extended by PolIV. Exhibits no 3'-5' exonuclease (proofreading) activity. May be involved in translesional synthesis, in conjunction with the beta clamp from PolIII.</text>
</comment>
<dbReference type="GO" id="GO:0042276">
    <property type="term" value="P:error-prone translesion synthesis"/>
    <property type="evidence" value="ECO:0007669"/>
    <property type="project" value="TreeGrafter"/>
</dbReference>
<feature type="binding site" evidence="16">
    <location>
        <position position="17"/>
    </location>
    <ligand>
        <name>Mg(2+)</name>
        <dbReference type="ChEBI" id="CHEBI:18420"/>
    </ligand>
</feature>
<evidence type="ECO:0000256" key="16">
    <source>
        <dbReference type="HAMAP-Rule" id="MF_01113"/>
    </source>
</evidence>
<dbReference type="GO" id="GO:0006281">
    <property type="term" value="P:DNA repair"/>
    <property type="evidence" value="ECO:0007669"/>
    <property type="project" value="UniProtKB-UniRule"/>
</dbReference>
<evidence type="ECO:0000256" key="8">
    <source>
        <dbReference type="ARBA" id="ARBA00022705"/>
    </source>
</evidence>